<gene>
    <name evidence="1" type="ORF">ACAOBT_LOCUS20553</name>
</gene>
<dbReference type="Proteomes" id="UP001152888">
    <property type="component" value="Unassembled WGS sequence"/>
</dbReference>
<organism evidence="1 2">
    <name type="scientific">Acanthoscelides obtectus</name>
    <name type="common">Bean weevil</name>
    <name type="synonym">Bruchus obtectus</name>
    <dbReference type="NCBI Taxonomy" id="200917"/>
    <lineage>
        <taxon>Eukaryota</taxon>
        <taxon>Metazoa</taxon>
        <taxon>Ecdysozoa</taxon>
        <taxon>Arthropoda</taxon>
        <taxon>Hexapoda</taxon>
        <taxon>Insecta</taxon>
        <taxon>Pterygota</taxon>
        <taxon>Neoptera</taxon>
        <taxon>Endopterygota</taxon>
        <taxon>Coleoptera</taxon>
        <taxon>Polyphaga</taxon>
        <taxon>Cucujiformia</taxon>
        <taxon>Chrysomeloidea</taxon>
        <taxon>Chrysomelidae</taxon>
        <taxon>Bruchinae</taxon>
        <taxon>Bruchini</taxon>
        <taxon>Acanthoscelides</taxon>
    </lineage>
</organism>
<proteinExistence type="predicted"/>
<evidence type="ECO:0000313" key="2">
    <source>
        <dbReference type="Proteomes" id="UP001152888"/>
    </source>
</evidence>
<dbReference type="AlphaFoldDB" id="A0A9P0L6L3"/>
<sequence length="125" mass="14615">MDQAGINSNIIFQIVKRDRQKSVRRKYLFELGLQLVRPHMERRLTKPIPRKLKESIMNILDMKTEEKVDPPPAKLLKQTRCILCPRTNDQKTKTACAKCFKAVCSIWRAIELVSWAQVPCDHRVD</sequence>
<comment type="caution">
    <text evidence="1">The sequence shown here is derived from an EMBL/GenBank/DDBJ whole genome shotgun (WGS) entry which is preliminary data.</text>
</comment>
<evidence type="ECO:0000313" key="1">
    <source>
        <dbReference type="EMBL" id="CAH1991923.1"/>
    </source>
</evidence>
<reference evidence="1" key="1">
    <citation type="submission" date="2022-03" db="EMBL/GenBank/DDBJ databases">
        <authorList>
            <person name="Sayadi A."/>
        </authorList>
    </citation>
    <scope>NUCLEOTIDE SEQUENCE</scope>
</reference>
<keyword evidence="2" id="KW-1185">Reference proteome</keyword>
<dbReference type="OrthoDB" id="6925985at2759"/>
<protein>
    <submittedName>
        <fullName evidence="1">Uncharacterized protein</fullName>
    </submittedName>
</protein>
<accession>A0A9P0L6L3</accession>
<dbReference type="EMBL" id="CAKOFQ010007128">
    <property type="protein sequence ID" value="CAH1991923.1"/>
    <property type="molecule type" value="Genomic_DNA"/>
</dbReference>
<name>A0A9P0L6L3_ACAOB</name>